<dbReference type="SUPFAM" id="SSF56796">
    <property type="entry name" value="Dehydroquinate synthase-like"/>
    <property type="match status" value="1"/>
</dbReference>
<comment type="caution">
    <text evidence="5">The sequence shown here is derived from an EMBL/GenBank/DDBJ whole genome shotgun (WGS) entry which is preliminary data.</text>
</comment>
<dbReference type="FunFam" id="1.20.1090.10:FF:000001">
    <property type="entry name" value="Aldehyde-alcohol dehydrogenase"/>
    <property type="match status" value="1"/>
</dbReference>
<keyword evidence="2" id="KW-0560">Oxidoreductase</keyword>
<dbReference type="GO" id="GO:0004022">
    <property type="term" value="F:alcohol dehydrogenase (NAD+) activity"/>
    <property type="evidence" value="ECO:0007669"/>
    <property type="project" value="UniProtKB-ARBA"/>
</dbReference>
<reference evidence="5" key="1">
    <citation type="journal article" date="2014" name="Int. J. Syst. Evol. Microbiol.">
        <title>Complete genome sequence of Corynebacterium casei LMG S-19264T (=DSM 44701T), isolated from a smear-ripened cheese.</title>
        <authorList>
            <consortium name="US DOE Joint Genome Institute (JGI-PGF)"/>
            <person name="Walter F."/>
            <person name="Albersmeier A."/>
            <person name="Kalinowski J."/>
            <person name="Ruckert C."/>
        </authorList>
    </citation>
    <scope>NUCLEOTIDE SEQUENCE</scope>
    <source>
        <strain evidence="5">CGMCC 1.12827</strain>
    </source>
</reference>
<dbReference type="Gene3D" id="3.40.50.1970">
    <property type="match status" value="1"/>
</dbReference>
<feature type="domain" description="Alcohol dehydrogenase iron-type/glycerol dehydrogenase GldA" evidence="3">
    <location>
        <begin position="72"/>
        <end position="238"/>
    </location>
</feature>
<dbReference type="GO" id="GO:0046872">
    <property type="term" value="F:metal ion binding"/>
    <property type="evidence" value="ECO:0007669"/>
    <property type="project" value="InterPro"/>
</dbReference>
<dbReference type="AlphaFoldDB" id="A0A916STS4"/>
<dbReference type="Gene3D" id="1.20.1090.10">
    <property type="entry name" value="Dehydroquinate synthase-like - alpha domain"/>
    <property type="match status" value="1"/>
</dbReference>
<evidence type="ECO:0000259" key="3">
    <source>
        <dbReference type="Pfam" id="PF00465"/>
    </source>
</evidence>
<protein>
    <submittedName>
        <fullName evidence="5">1,3-propanediol dehydrogenase</fullName>
    </submittedName>
</protein>
<comment type="similarity">
    <text evidence="1">Belongs to the iron-containing alcohol dehydrogenase family.</text>
</comment>
<reference evidence="5" key="2">
    <citation type="submission" date="2020-09" db="EMBL/GenBank/DDBJ databases">
        <authorList>
            <person name="Sun Q."/>
            <person name="Zhou Y."/>
        </authorList>
    </citation>
    <scope>NUCLEOTIDE SEQUENCE</scope>
    <source>
        <strain evidence="5">CGMCC 1.12827</strain>
    </source>
</reference>
<name>A0A916STS4_9ACTN</name>
<gene>
    <name evidence="5" type="ORF">GCM10011489_00110</name>
</gene>
<evidence type="ECO:0000313" key="5">
    <source>
        <dbReference type="EMBL" id="GGB15953.1"/>
    </source>
</evidence>
<keyword evidence="6" id="KW-1185">Reference proteome</keyword>
<dbReference type="InterPro" id="IPR001670">
    <property type="entry name" value="ADH_Fe/GldA"/>
</dbReference>
<evidence type="ECO:0000256" key="1">
    <source>
        <dbReference type="ARBA" id="ARBA00007358"/>
    </source>
</evidence>
<dbReference type="FunFam" id="3.40.50.1970:FF:000003">
    <property type="entry name" value="Alcohol dehydrogenase, iron-containing"/>
    <property type="match status" value="1"/>
</dbReference>
<dbReference type="InterPro" id="IPR039697">
    <property type="entry name" value="Alcohol_dehydrogenase_Fe"/>
</dbReference>
<evidence type="ECO:0000259" key="4">
    <source>
        <dbReference type="Pfam" id="PF25137"/>
    </source>
</evidence>
<dbReference type="InterPro" id="IPR056798">
    <property type="entry name" value="ADH_Fe_C"/>
</dbReference>
<accession>A0A916STS4</accession>
<dbReference type="Pfam" id="PF25137">
    <property type="entry name" value="ADH_Fe_C"/>
    <property type="match status" value="1"/>
</dbReference>
<dbReference type="Proteomes" id="UP000621454">
    <property type="component" value="Unassembled WGS sequence"/>
</dbReference>
<dbReference type="Pfam" id="PF00465">
    <property type="entry name" value="Fe-ADH"/>
    <property type="match status" value="1"/>
</dbReference>
<dbReference type="EMBL" id="BMGC01000001">
    <property type="protein sequence ID" value="GGB15953.1"/>
    <property type="molecule type" value="Genomic_DNA"/>
</dbReference>
<evidence type="ECO:0000313" key="6">
    <source>
        <dbReference type="Proteomes" id="UP000621454"/>
    </source>
</evidence>
<proteinExistence type="inferred from homology"/>
<dbReference type="PANTHER" id="PTHR11496:SF102">
    <property type="entry name" value="ALCOHOL DEHYDROGENASE 4"/>
    <property type="match status" value="1"/>
</dbReference>
<feature type="domain" description="Fe-containing alcohol dehydrogenase-like C-terminal" evidence="4">
    <location>
        <begin position="249"/>
        <end position="442"/>
    </location>
</feature>
<dbReference type="PANTHER" id="PTHR11496">
    <property type="entry name" value="ALCOHOL DEHYDROGENASE"/>
    <property type="match status" value="1"/>
</dbReference>
<organism evidence="5 6">
    <name type="scientific">Gordonia jinhuaensis</name>
    <dbReference type="NCBI Taxonomy" id="1517702"/>
    <lineage>
        <taxon>Bacteria</taxon>
        <taxon>Bacillati</taxon>
        <taxon>Actinomycetota</taxon>
        <taxon>Actinomycetes</taxon>
        <taxon>Mycobacteriales</taxon>
        <taxon>Gordoniaceae</taxon>
        <taxon>Gordonia</taxon>
    </lineage>
</organism>
<sequence>MTPAESGMRNALRAYRRGCRGDEGRVRQMEAVEQTERAPGSSAAGVLGESVTPVPTPTHMQPPAVVKFHTPEVIIGRGALESVAEVAIGLGMSRPLVVSDATVRATAWHGELDSSLRRLPLAVSGFSDVSPNPRAEEVGAAFTAYLDHGADGVIALGGGSVIDAAKGVAIMATNGGHILRYEGIDRARLPLPPVIAAPTTAGSGSDVSQFCIINDSARGTKVTIVGRSLVPDVSIVDPRVLQTVSSAVTAQSGMDVVSHCVEAYVSLAHSRMTDGLALQALSMAWSSLARLVDNPADPEAGLDMAYATLKAGMAFTNAILGATHAMSHPVGGRCDAAHGAINSVLLPHVIRYNAQAHPARYAELGDAIGIDTTGSPRVVADRLAHAVESLAQRVGMPARLADLGVVAEDIPMLATLAMRDACMTTNPRLATADEIAQLYREAL</sequence>
<evidence type="ECO:0000256" key="2">
    <source>
        <dbReference type="ARBA" id="ARBA00023002"/>
    </source>
</evidence>